<dbReference type="InterPro" id="IPR004358">
    <property type="entry name" value="Sig_transdc_His_kin-like_C"/>
</dbReference>
<dbReference type="SMART" id="SM00448">
    <property type="entry name" value="REC"/>
    <property type="match status" value="1"/>
</dbReference>
<gene>
    <name evidence="6" type="ORF">FGO68_gene11903</name>
</gene>
<dbReference type="Gene3D" id="3.40.50.2300">
    <property type="match status" value="1"/>
</dbReference>
<evidence type="ECO:0000256" key="3">
    <source>
        <dbReference type="SAM" id="MobiDB-lite"/>
    </source>
</evidence>
<organism evidence="6 7">
    <name type="scientific">Halteria grandinella</name>
    <dbReference type="NCBI Taxonomy" id="5974"/>
    <lineage>
        <taxon>Eukaryota</taxon>
        <taxon>Sar</taxon>
        <taxon>Alveolata</taxon>
        <taxon>Ciliophora</taxon>
        <taxon>Intramacronucleata</taxon>
        <taxon>Spirotrichea</taxon>
        <taxon>Stichotrichia</taxon>
        <taxon>Sporadotrichida</taxon>
        <taxon>Halteriidae</taxon>
        <taxon>Halteria</taxon>
    </lineage>
</organism>
<evidence type="ECO:0000259" key="4">
    <source>
        <dbReference type="PROSITE" id="PS50109"/>
    </source>
</evidence>
<evidence type="ECO:0008006" key="8">
    <source>
        <dbReference type="Google" id="ProtNLM"/>
    </source>
</evidence>
<dbReference type="PROSITE" id="PS50109">
    <property type="entry name" value="HIS_KIN"/>
    <property type="match status" value="1"/>
</dbReference>
<dbReference type="InterPro" id="IPR005467">
    <property type="entry name" value="His_kinase_dom"/>
</dbReference>
<dbReference type="Pfam" id="PF02518">
    <property type="entry name" value="HATPase_c"/>
    <property type="match status" value="1"/>
</dbReference>
<dbReference type="PROSITE" id="PS50110">
    <property type="entry name" value="RESPONSE_REGULATORY"/>
    <property type="match status" value="1"/>
</dbReference>
<sequence length="701" mass="79190">MVLFSRVQDNRERYKFKVNRQQKQLIELFRTVLRANHDGIIITKEEQVIYNNDKLLDIMRVKDNNLLVSSFKNAKECNGSREKLVNALKRTHLQPSQEQMPMSLKRSKNLPSQQQQGGIKDKESIWNYVMSSGGGRSGSAGSNHTLSLETNENGLNGLYFRLGNNDEEMIGFEGEMEEESISKIQVFSQVVQVVHGKKIVVATLRDMSPWLDLEKQRNLGELKTLAFASAAHEFRNPLNAIISSINLLSDAISDPRDRTFYETARSCSHLMLYLIKDILDFSQIEAKQFILNQEFVNIEEIMEECSQYFIFKAGEKGINLIIDKVSLQLLPKDLYIDGNRLKQIIINLISNAIKYTEEGFVKLSGHLDGQNLLIRVEDTGIGMTQDQLGQLFTNFTKFQTNRHLNREGVGLGLTISLNLARAMGGEIFVSSNLGQGTTFDICFPWKPTDREDLVKENDEAVGEQHIVLTDVSCSVQKLYNISNSKPPRHLQALIDQEIDTKYLESTSKLEDELVESVTIEIQMCNLVTQTKSQKCIAIEHANLKTIQCQCPLILIVDDEPFNLVALEGLIHMINSNLKVERAFNGKDALAKLENSFNPDYYKTQCNHCGTHRTIQLVIADKNMPLVSGLKLAKIISQTWSHSPQSPWQALASKQLRVVILTGDTSMADAGGTPLETGYNKVMSKPIELKELRELINKYVST</sequence>
<accession>A0A8J8NZC6</accession>
<evidence type="ECO:0000313" key="6">
    <source>
        <dbReference type="EMBL" id="TNV84043.1"/>
    </source>
</evidence>
<dbReference type="Pfam" id="PF00512">
    <property type="entry name" value="HisKA"/>
    <property type="match status" value="1"/>
</dbReference>
<dbReference type="InterPro" id="IPR050956">
    <property type="entry name" value="2C_system_His_kinase"/>
</dbReference>
<proteinExistence type="predicted"/>
<reference evidence="6" key="1">
    <citation type="submission" date="2019-06" db="EMBL/GenBank/DDBJ databases">
        <authorList>
            <person name="Zheng W."/>
        </authorList>
    </citation>
    <scope>NUCLEOTIDE SEQUENCE</scope>
    <source>
        <strain evidence="6">QDHG01</strain>
    </source>
</reference>
<feature type="region of interest" description="Disordered" evidence="3">
    <location>
        <begin position="94"/>
        <end position="119"/>
    </location>
</feature>
<dbReference type="SMART" id="SM00388">
    <property type="entry name" value="HisKA"/>
    <property type="match status" value="1"/>
</dbReference>
<evidence type="ECO:0000259" key="5">
    <source>
        <dbReference type="PROSITE" id="PS50110"/>
    </source>
</evidence>
<dbReference type="InterPro" id="IPR036097">
    <property type="entry name" value="HisK_dim/P_sf"/>
</dbReference>
<dbReference type="SUPFAM" id="SSF55874">
    <property type="entry name" value="ATPase domain of HSP90 chaperone/DNA topoisomerase II/histidine kinase"/>
    <property type="match status" value="1"/>
</dbReference>
<keyword evidence="7" id="KW-1185">Reference proteome</keyword>
<dbReference type="SMART" id="SM00387">
    <property type="entry name" value="HATPase_c"/>
    <property type="match status" value="1"/>
</dbReference>
<dbReference type="PANTHER" id="PTHR43719">
    <property type="entry name" value="TWO-COMPONENT HISTIDINE KINASE"/>
    <property type="match status" value="1"/>
</dbReference>
<dbReference type="InterPro" id="IPR011006">
    <property type="entry name" value="CheY-like_superfamily"/>
</dbReference>
<dbReference type="GO" id="GO:0000155">
    <property type="term" value="F:phosphorelay sensor kinase activity"/>
    <property type="evidence" value="ECO:0007669"/>
    <property type="project" value="InterPro"/>
</dbReference>
<dbReference type="InterPro" id="IPR001789">
    <property type="entry name" value="Sig_transdc_resp-reg_receiver"/>
</dbReference>
<dbReference type="Gene3D" id="1.10.287.130">
    <property type="match status" value="1"/>
</dbReference>
<name>A0A8J8NZC6_HALGN</name>
<dbReference type="AlphaFoldDB" id="A0A8J8NZC6"/>
<dbReference type="SUPFAM" id="SSF47384">
    <property type="entry name" value="Homodimeric domain of signal transducing histidine kinase"/>
    <property type="match status" value="1"/>
</dbReference>
<dbReference type="CDD" id="cd16922">
    <property type="entry name" value="HATPase_EvgS-ArcB-TorS-like"/>
    <property type="match status" value="1"/>
</dbReference>
<dbReference type="CDD" id="cd00082">
    <property type="entry name" value="HisKA"/>
    <property type="match status" value="1"/>
</dbReference>
<dbReference type="Proteomes" id="UP000785679">
    <property type="component" value="Unassembled WGS sequence"/>
</dbReference>
<dbReference type="SUPFAM" id="SSF52172">
    <property type="entry name" value="CheY-like"/>
    <property type="match status" value="1"/>
</dbReference>
<comment type="caution">
    <text evidence="6">The sequence shown here is derived from an EMBL/GenBank/DDBJ whole genome shotgun (WGS) entry which is preliminary data.</text>
</comment>
<dbReference type="OrthoDB" id="434196at2759"/>
<evidence type="ECO:0000256" key="2">
    <source>
        <dbReference type="PROSITE-ProRule" id="PRU00169"/>
    </source>
</evidence>
<protein>
    <recommendedName>
        <fullName evidence="8">Histidine kinase</fullName>
    </recommendedName>
</protein>
<dbReference type="EMBL" id="RRYP01003196">
    <property type="protein sequence ID" value="TNV84043.1"/>
    <property type="molecule type" value="Genomic_DNA"/>
</dbReference>
<keyword evidence="1 2" id="KW-0597">Phosphoprotein</keyword>
<dbReference type="InterPro" id="IPR003594">
    <property type="entry name" value="HATPase_dom"/>
</dbReference>
<dbReference type="InterPro" id="IPR003661">
    <property type="entry name" value="HisK_dim/P_dom"/>
</dbReference>
<dbReference type="PANTHER" id="PTHR43719:SF28">
    <property type="entry name" value="PEROXIDE STRESS-ACTIVATED HISTIDINE KINASE MAK1-RELATED"/>
    <property type="match status" value="1"/>
</dbReference>
<evidence type="ECO:0000256" key="1">
    <source>
        <dbReference type="ARBA" id="ARBA00022553"/>
    </source>
</evidence>
<dbReference type="InterPro" id="IPR036890">
    <property type="entry name" value="HATPase_C_sf"/>
</dbReference>
<feature type="domain" description="Histidine kinase" evidence="4">
    <location>
        <begin position="229"/>
        <end position="447"/>
    </location>
</feature>
<dbReference type="PRINTS" id="PR00344">
    <property type="entry name" value="BCTRLSENSOR"/>
</dbReference>
<dbReference type="Pfam" id="PF00072">
    <property type="entry name" value="Response_reg"/>
    <property type="match status" value="1"/>
</dbReference>
<dbReference type="Gene3D" id="3.30.565.10">
    <property type="entry name" value="Histidine kinase-like ATPase, C-terminal domain"/>
    <property type="match status" value="1"/>
</dbReference>
<feature type="domain" description="Response regulatory" evidence="5">
    <location>
        <begin position="552"/>
        <end position="699"/>
    </location>
</feature>
<evidence type="ECO:0000313" key="7">
    <source>
        <dbReference type="Proteomes" id="UP000785679"/>
    </source>
</evidence>
<feature type="modified residue" description="4-aspartylphosphate" evidence="2">
    <location>
        <position position="620"/>
    </location>
</feature>